<dbReference type="PANTHER" id="PTHR43433">
    <property type="entry name" value="HYDROLASE, ALPHA/BETA FOLD FAMILY PROTEIN"/>
    <property type="match status" value="1"/>
</dbReference>
<name>A0A840IAP4_9ACTN</name>
<dbReference type="EMBL" id="JACHNU010000001">
    <property type="protein sequence ID" value="MBB4661987.1"/>
    <property type="molecule type" value="Genomic_DNA"/>
</dbReference>
<dbReference type="AlphaFoldDB" id="A0A840IAP4"/>
<dbReference type="Gene3D" id="3.40.50.1820">
    <property type="entry name" value="alpha/beta hydrolase"/>
    <property type="match status" value="1"/>
</dbReference>
<dbReference type="Pfam" id="PF12697">
    <property type="entry name" value="Abhydrolase_6"/>
    <property type="match status" value="1"/>
</dbReference>
<evidence type="ECO:0000313" key="4">
    <source>
        <dbReference type="Proteomes" id="UP000585272"/>
    </source>
</evidence>
<dbReference type="GO" id="GO:0003824">
    <property type="term" value="F:catalytic activity"/>
    <property type="evidence" value="ECO:0007669"/>
    <property type="project" value="UniProtKB-ARBA"/>
</dbReference>
<feature type="domain" description="AB hydrolase-1" evidence="2">
    <location>
        <begin position="104"/>
        <end position="356"/>
    </location>
</feature>
<organism evidence="3 4">
    <name type="scientific">Conexibacter arvalis</name>
    <dbReference type="NCBI Taxonomy" id="912552"/>
    <lineage>
        <taxon>Bacteria</taxon>
        <taxon>Bacillati</taxon>
        <taxon>Actinomycetota</taxon>
        <taxon>Thermoleophilia</taxon>
        <taxon>Solirubrobacterales</taxon>
        <taxon>Conexibacteraceae</taxon>
        <taxon>Conexibacter</taxon>
    </lineage>
</organism>
<keyword evidence="4" id="KW-1185">Reference proteome</keyword>
<dbReference type="Proteomes" id="UP000585272">
    <property type="component" value="Unassembled WGS sequence"/>
</dbReference>
<gene>
    <name evidence="3" type="ORF">BDZ31_001560</name>
</gene>
<dbReference type="RefSeq" id="WP_183340617.1">
    <property type="nucleotide sequence ID" value="NZ_JACHNU010000001.1"/>
</dbReference>
<protein>
    <submittedName>
        <fullName evidence="3">Pimeloyl-ACP methyl ester carboxylesterase</fullName>
    </submittedName>
</protein>
<dbReference type="PANTHER" id="PTHR43433:SF1">
    <property type="entry name" value="BLL5160 PROTEIN"/>
    <property type="match status" value="1"/>
</dbReference>
<dbReference type="InterPro" id="IPR050471">
    <property type="entry name" value="AB_hydrolase"/>
</dbReference>
<reference evidence="3 4" key="1">
    <citation type="submission" date="2020-08" db="EMBL/GenBank/DDBJ databases">
        <title>Genomic Encyclopedia of Archaeal and Bacterial Type Strains, Phase II (KMG-II): from individual species to whole genera.</title>
        <authorList>
            <person name="Goeker M."/>
        </authorList>
    </citation>
    <scope>NUCLEOTIDE SEQUENCE [LARGE SCALE GENOMIC DNA]</scope>
    <source>
        <strain evidence="3 4">DSM 23288</strain>
    </source>
</reference>
<comment type="caution">
    <text evidence="3">The sequence shown here is derived from an EMBL/GenBank/DDBJ whole genome shotgun (WGS) entry which is preliminary data.</text>
</comment>
<dbReference type="InterPro" id="IPR000073">
    <property type="entry name" value="AB_hydrolase_1"/>
</dbReference>
<evidence type="ECO:0000256" key="1">
    <source>
        <dbReference type="SAM" id="MobiDB-lite"/>
    </source>
</evidence>
<accession>A0A840IAP4</accession>
<evidence type="ECO:0000259" key="2">
    <source>
        <dbReference type="Pfam" id="PF12697"/>
    </source>
</evidence>
<dbReference type="SUPFAM" id="SSF53474">
    <property type="entry name" value="alpha/beta-Hydrolases"/>
    <property type="match status" value="1"/>
</dbReference>
<dbReference type="InterPro" id="IPR029058">
    <property type="entry name" value="AB_hydrolase_fold"/>
</dbReference>
<evidence type="ECO:0000313" key="3">
    <source>
        <dbReference type="EMBL" id="MBB4661987.1"/>
    </source>
</evidence>
<proteinExistence type="predicted"/>
<feature type="region of interest" description="Disordered" evidence="1">
    <location>
        <begin position="1"/>
        <end position="25"/>
    </location>
</feature>
<sequence length="374" mass="39192">MNELKAAAVPGRERSAGRAAAASATSARSRGGARRWVEAGALLGVGAAAAAWESARRRDLRRIEADPAGVALFERPRGEERDVVAPDGTRLRAELFGPDDAPPLVLVHGWTCARRFWAEQLHALADRYRIVTFDLRGHGDSEAPAGGDFSIDALADDLQAVLDATVPDGRRALLVGHSLGAMSIVAWAGRFPDEVERRAAGAALLNTGVGDLIDQSLIVKLPRGMRVAKAVVGGIFLSASGPLPPASPISLRAVRYVALAPSATPAQIAFCQEMVLACRRDVRAGCGRTLSRLDLADAIASLTVPTTVLGGGRDRLTPPPHVERMAAALPRLAERVELPRSGHMGPIEDPHAVNAALERLAVTAGVAPAVAVVS</sequence>